<feature type="non-terminal residue" evidence="1">
    <location>
        <position position="1"/>
    </location>
</feature>
<dbReference type="AlphaFoldDB" id="A0A9P1FQX3"/>
<reference evidence="2" key="2">
    <citation type="submission" date="2024-04" db="EMBL/GenBank/DDBJ databases">
        <authorList>
            <person name="Chen Y."/>
            <person name="Shah S."/>
            <person name="Dougan E. K."/>
            <person name="Thang M."/>
            <person name="Chan C."/>
        </authorList>
    </citation>
    <scope>NUCLEOTIDE SEQUENCE [LARGE SCALE GENOMIC DNA]</scope>
</reference>
<comment type="caution">
    <text evidence="1">The sequence shown here is derived from an EMBL/GenBank/DDBJ whole genome shotgun (WGS) entry which is preliminary data.</text>
</comment>
<protein>
    <submittedName>
        <fullName evidence="3">RNase H type-1 domain-containing protein</fullName>
    </submittedName>
</protein>
<proteinExistence type="predicted"/>
<dbReference type="EMBL" id="CAMXCT030000781">
    <property type="protein sequence ID" value="CAL4770539.1"/>
    <property type="molecule type" value="Genomic_DNA"/>
</dbReference>
<evidence type="ECO:0000313" key="1">
    <source>
        <dbReference type="EMBL" id="CAI3983227.1"/>
    </source>
</evidence>
<keyword evidence="4" id="KW-1185">Reference proteome</keyword>
<organism evidence="1">
    <name type="scientific">Cladocopium goreaui</name>
    <dbReference type="NCBI Taxonomy" id="2562237"/>
    <lineage>
        <taxon>Eukaryota</taxon>
        <taxon>Sar</taxon>
        <taxon>Alveolata</taxon>
        <taxon>Dinophyceae</taxon>
        <taxon>Suessiales</taxon>
        <taxon>Symbiodiniaceae</taxon>
        <taxon>Cladocopium</taxon>
    </lineage>
</organism>
<evidence type="ECO:0000313" key="2">
    <source>
        <dbReference type="EMBL" id="CAL1136602.1"/>
    </source>
</evidence>
<dbReference type="InterPro" id="IPR036691">
    <property type="entry name" value="Endo/exonu/phosph_ase_sf"/>
</dbReference>
<evidence type="ECO:0000313" key="3">
    <source>
        <dbReference type="EMBL" id="CAL4770539.1"/>
    </source>
</evidence>
<dbReference type="EMBL" id="CAMXCT020000781">
    <property type="protein sequence ID" value="CAL1136602.1"/>
    <property type="molecule type" value="Genomic_DNA"/>
</dbReference>
<gene>
    <name evidence="1" type="ORF">C1SCF055_LOCUS10855</name>
</gene>
<sequence>VIYTDGSSQSRKRHCSPLWTDLHDVSDSWCFAVFAEQYTEDTAQEERQLEFIGDHLRVAHTRSHAGEPFNELVDFFAKLEGRNSLYLPRQQINMQTFGRILRILWIILPQDGDLPTLCEGGIAITPPEVPTTMVCPDTTEKVHLLDKIIVTLSFASANVRTFYWGQDGVPGKLHYVREQFQHQHLHFLGLQETRTSQCSATAESVLRLASGDRQGQQGVELWVNLKPYGWHNQVPLCFSKSHVVVTHTSPRYLLAHVCNEHVDFWIAVIYAPQSGISHSEREEWWHTMTTLLHTIIGDRDLVLLIDANAATGEADDQHAFHNDDKATSSTPLLRDLLVAQRLCLPATSDRHQGDQETWICPATNHGHRIDYVAIPKTWLSSCTISRTIPELDLGNLGDHTAVGLEVQWTQFSRREDGCAIFVAFKQGNSWQEPLRPGRHLELKYQGKSLAAGIIEHFEGSATHSTRALRHKYFGPTATGKMHVLTENGNREITVVVYGTESWTLMDKANKHYFHSAYMRLYRRLLKIQPDQPLTDDELLSTLSMPAPTTVLRVSRLRYLALLYKCASVTPWAVLRKLQQHLR</sequence>
<accession>A0A9P1FQX3</accession>
<dbReference type="SUPFAM" id="SSF56219">
    <property type="entry name" value="DNase I-like"/>
    <property type="match status" value="1"/>
</dbReference>
<dbReference type="Proteomes" id="UP001152797">
    <property type="component" value="Unassembled WGS sequence"/>
</dbReference>
<reference evidence="1" key="1">
    <citation type="submission" date="2022-10" db="EMBL/GenBank/DDBJ databases">
        <authorList>
            <person name="Chen Y."/>
            <person name="Dougan E. K."/>
            <person name="Chan C."/>
            <person name="Rhodes N."/>
            <person name="Thang M."/>
        </authorList>
    </citation>
    <scope>NUCLEOTIDE SEQUENCE</scope>
</reference>
<dbReference type="Gene3D" id="3.60.10.10">
    <property type="entry name" value="Endonuclease/exonuclease/phosphatase"/>
    <property type="match status" value="1"/>
</dbReference>
<dbReference type="EMBL" id="CAMXCT010000781">
    <property type="protein sequence ID" value="CAI3983227.1"/>
    <property type="molecule type" value="Genomic_DNA"/>
</dbReference>
<name>A0A9P1FQX3_9DINO</name>
<evidence type="ECO:0000313" key="4">
    <source>
        <dbReference type="Proteomes" id="UP001152797"/>
    </source>
</evidence>